<evidence type="ECO:0000313" key="1">
    <source>
        <dbReference type="EMBL" id="KUI62258.1"/>
    </source>
</evidence>
<dbReference type="EMBL" id="KN714805">
    <property type="protein sequence ID" value="KUI62258.1"/>
    <property type="molecule type" value="Genomic_DNA"/>
</dbReference>
<dbReference type="OrthoDB" id="10053431at2759"/>
<dbReference type="AlphaFoldDB" id="A0A194VEE8"/>
<proteinExistence type="predicted"/>
<sequence>MGSNQDPNPLPFWQVNIPPEERADVCPEYLQNSSAKDMAIMATRDEDYHVQTWDEAVDIVRTKRLGDFHRRPSELHRYRKYIWNLKREHGSVMNFMLKERLHWTEPVVPRGRKPFECGDDVAILMNDWPYGIDPRIVHLVVWTKFDLPDDPETEAEIERFVERTFSPGVSMDKCVWFKNPAALKSVHAIEHIHVLLYDPDPEFPRNSPQESRANLLDFSNNYRCDRLPLGAPTLARTSMIGASANGTAVGFSMLILTCQPSSPV</sequence>
<gene>
    <name evidence="1" type="ORF">VP1G_09393</name>
</gene>
<dbReference type="GO" id="GO:0006044">
    <property type="term" value="P:N-acetylglucosamine metabolic process"/>
    <property type="evidence" value="ECO:0007669"/>
    <property type="project" value="TreeGrafter"/>
</dbReference>
<reference evidence="2" key="1">
    <citation type="submission" date="2014-12" db="EMBL/GenBank/DDBJ databases">
        <title>Genome Sequence of Valsa Canker Pathogens Uncovers a Specific Adaption of Colonization on Woody Bark.</title>
        <authorList>
            <person name="Yin Z."/>
            <person name="Liu H."/>
            <person name="Gao X."/>
            <person name="Li Z."/>
            <person name="Song N."/>
            <person name="Ke X."/>
            <person name="Dai Q."/>
            <person name="Wu Y."/>
            <person name="Sun Y."/>
            <person name="Xu J.-R."/>
            <person name="Kang Z.K."/>
            <person name="Wang L."/>
            <person name="Huang L."/>
        </authorList>
    </citation>
    <scope>NUCLEOTIDE SEQUENCE [LARGE SCALE GENOMIC DNA]</scope>
    <source>
        <strain evidence="2">SXYL134</strain>
    </source>
</reference>
<dbReference type="InterPro" id="IPR022036">
    <property type="entry name" value="DUF3605"/>
</dbReference>
<organism evidence="1 2">
    <name type="scientific">Cytospora mali</name>
    <name type="common">Apple Valsa canker fungus</name>
    <name type="synonym">Valsa mali</name>
    <dbReference type="NCBI Taxonomy" id="578113"/>
    <lineage>
        <taxon>Eukaryota</taxon>
        <taxon>Fungi</taxon>
        <taxon>Dikarya</taxon>
        <taxon>Ascomycota</taxon>
        <taxon>Pezizomycotina</taxon>
        <taxon>Sordariomycetes</taxon>
        <taxon>Sordariomycetidae</taxon>
        <taxon>Diaporthales</taxon>
        <taxon>Cytosporaceae</taxon>
        <taxon>Cytospora</taxon>
    </lineage>
</organism>
<dbReference type="PANTHER" id="PTHR35020">
    <property type="entry name" value="N-ACETYLGLUCOSAMINE-INDUCED PROTEIN 1"/>
    <property type="match status" value="1"/>
</dbReference>
<evidence type="ECO:0000313" key="2">
    <source>
        <dbReference type="Proteomes" id="UP000078576"/>
    </source>
</evidence>
<protein>
    <submittedName>
        <fullName evidence="1">N-acetylglucosamine-induced protein 1</fullName>
    </submittedName>
</protein>
<keyword evidence="2" id="KW-1185">Reference proteome</keyword>
<dbReference type="STRING" id="694573.A0A194VEE8"/>
<dbReference type="GO" id="GO:0005737">
    <property type="term" value="C:cytoplasm"/>
    <property type="evidence" value="ECO:0007669"/>
    <property type="project" value="TreeGrafter"/>
</dbReference>
<dbReference type="Proteomes" id="UP000078576">
    <property type="component" value="Unassembled WGS sequence"/>
</dbReference>
<name>A0A194VEE8_CYTMA</name>
<accession>A0A194VEE8</accession>
<dbReference type="PANTHER" id="PTHR35020:SF4">
    <property type="entry name" value="N-ACETYLGLUCOSAMINE-INDUCED PROTEIN 1"/>
    <property type="match status" value="1"/>
</dbReference>
<dbReference type="Pfam" id="PF12239">
    <property type="entry name" value="DUF3605"/>
    <property type="match status" value="1"/>
</dbReference>